<dbReference type="InterPro" id="IPR014729">
    <property type="entry name" value="Rossmann-like_a/b/a_fold"/>
</dbReference>
<comment type="caution">
    <text evidence="5">The sequence shown here is derived from an EMBL/GenBank/DDBJ whole genome shotgun (WGS) entry which is preliminary data.</text>
</comment>
<dbReference type="PRINTS" id="PR01438">
    <property type="entry name" value="UNVRSLSTRESS"/>
</dbReference>
<feature type="domain" description="UspA" evidence="4">
    <location>
        <begin position="8"/>
        <end position="144"/>
    </location>
</feature>
<protein>
    <submittedName>
        <fullName evidence="5">Universal stress protein</fullName>
    </submittedName>
</protein>
<evidence type="ECO:0000313" key="5">
    <source>
        <dbReference type="EMBL" id="MFC4630081.1"/>
    </source>
</evidence>
<dbReference type="Pfam" id="PF00582">
    <property type="entry name" value="Usp"/>
    <property type="match status" value="2"/>
</dbReference>
<gene>
    <name evidence="5" type="ORF">ACFO6V_17655</name>
</gene>
<name>A0ABV9HK98_9MICO</name>
<sequence length="296" mass="30568">MSQTVQDPVVVGVDGSTSATQAVLWAAREAGRRGAALVLVHVWTPIPVAPLHVGSLVPYHDALVEQGGLWLREASAAAREVAPDVVISTQLVSGSAAGRLIDRSASAGLLVLGSRGLGGFAGLVVGSIAVALATHGHCPVVVVRGADPDTVPRQDGPVVVGVDGSPNSRAALDFAFEAAALRGAPLTAVHAWSDLPVVTVWELTTDWHLVQQNESEALSQWLAEGRAHHPDVPVEEVVVRDGPAHVLLEHTRTAQLVVVGSRGRGGFRGLLLGSTSQAMIQHAACPVAVVPPLPAL</sequence>
<proteinExistence type="inferred from homology"/>
<dbReference type="Proteomes" id="UP001596011">
    <property type="component" value="Unassembled WGS sequence"/>
</dbReference>
<dbReference type="RefSeq" id="WP_377137442.1">
    <property type="nucleotide sequence ID" value="NZ_JBHSFI010000005.1"/>
</dbReference>
<organism evidence="5 6">
    <name type="scientific">Promicromonospora alba</name>
    <dbReference type="NCBI Taxonomy" id="1616110"/>
    <lineage>
        <taxon>Bacteria</taxon>
        <taxon>Bacillati</taxon>
        <taxon>Actinomycetota</taxon>
        <taxon>Actinomycetes</taxon>
        <taxon>Micrococcales</taxon>
        <taxon>Promicromonosporaceae</taxon>
        <taxon>Promicromonospora</taxon>
    </lineage>
</organism>
<evidence type="ECO:0000256" key="3">
    <source>
        <dbReference type="ARBA" id="ARBA00022840"/>
    </source>
</evidence>
<keyword evidence="3" id="KW-0067">ATP-binding</keyword>
<accession>A0ABV9HK98</accession>
<dbReference type="Gene3D" id="3.40.50.620">
    <property type="entry name" value="HUPs"/>
    <property type="match status" value="2"/>
</dbReference>
<reference evidence="6" key="1">
    <citation type="journal article" date="2019" name="Int. J. Syst. Evol. Microbiol.">
        <title>The Global Catalogue of Microorganisms (GCM) 10K type strain sequencing project: providing services to taxonomists for standard genome sequencing and annotation.</title>
        <authorList>
            <consortium name="The Broad Institute Genomics Platform"/>
            <consortium name="The Broad Institute Genome Sequencing Center for Infectious Disease"/>
            <person name="Wu L."/>
            <person name="Ma J."/>
        </authorList>
    </citation>
    <scope>NUCLEOTIDE SEQUENCE [LARGE SCALE GENOMIC DNA]</scope>
    <source>
        <strain evidence="6">CCUG 42722</strain>
    </source>
</reference>
<evidence type="ECO:0000313" key="6">
    <source>
        <dbReference type="Proteomes" id="UP001596011"/>
    </source>
</evidence>
<dbReference type="EMBL" id="JBHSFI010000005">
    <property type="protein sequence ID" value="MFC4630081.1"/>
    <property type="molecule type" value="Genomic_DNA"/>
</dbReference>
<evidence type="ECO:0000256" key="2">
    <source>
        <dbReference type="ARBA" id="ARBA00022741"/>
    </source>
</evidence>
<evidence type="ECO:0000259" key="4">
    <source>
        <dbReference type="Pfam" id="PF00582"/>
    </source>
</evidence>
<evidence type="ECO:0000256" key="1">
    <source>
        <dbReference type="ARBA" id="ARBA00008791"/>
    </source>
</evidence>
<dbReference type="PANTHER" id="PTHR46268:SF27">
    <property type="entry name" value="UNIVERSAL STRESS PROTEIN RV2623"/>
    <property type="match status" value="1"/>
</dbReference>
<comment type="similarity">
    <text evidence="1">Belongs to the universal stress protein A family.</text>
</comment>
<dbReference type="SUPFAM" id="SSF52402">
    <property type="entry name" value="Adenine nucleotide alpha hydrolases-like"/>
    <property type="match status" value="2"/>
</dbReference>
<dbReference type="InterPro" id="IPR006016">
    <property type="entry name" value="UspA"/>
</dbReference>
<dbReference type="PANTHER" id="PTHR46268">
    <property type="entry name" value="STRESS RESPONSE PROTEIN NHAX"/>
    <property type="match status" value="1"/>
</dbReference>
<keyword evidence="6" id="KW-1185">Reference proteome</keyword>
<dbReference type="InterPro" id="IPR006015">
    <property type="entry name" value="Universal_stress_UspA"/>
</dbReference>
<feature type="domain" description="UspA" evidence="4">
    <location>
        <begin position="157"/>
        <end position="291"/>
    </location>
</feature>
<keyword evidence="2" id="KW-0547">Nucleotide-binding</keyword>